<dbReference type="Proteomes" id="UP000280935">
    <property type="component" value="Unassembled WGS sequence"/>
</dbReference>
<evidence type="ECO:0000313" key="3">
    <source>
        <dbReference type="Proteomes" id="UP000280935"/>
    </source>
</evidence>
<dbReference type="EMBL" id="RQYT01000028">
    <property type="protein sequence ID" value="RRD48850.1"/>
    <property type="molecule type" value="Genomic_DNA"/>
</dbReference>
<dbReference type="InterPro" id="IPR036291">
    <property type="entry name" value="NAD(P)-bd_dom_sf"/>
</dbReference>
<dbReference type="Gene3D" id="3.90.25.10">
    <property type="entry name" value="UDP-galactose 4-epimerase, domain 1"/>
    <property type="match status" value="1"/>
</dbReference>
<dbReference type="Pfam" id="PF13460">
    <property type="entry name" value="NAD_binding_10"/>
    <property type="match status" value="1"/>
</dbReference>
<dbReference type="InterPro" id="IPR016040">
    <property type="entry name" value="NAD(P)-bd_dom"/>
</dbReference>
<accession>A0A3P1WU11</accession>
<evidence type="ECO:0000313" key="2">
    <source>
        <dbReference type="EMBL" id="RRD48850.1"/>
    </source>
</evidence>
<evidence type="ECO:0000259" key="1">
    <source>
        <dbReference type="Pfam" id="PF13460"/>
    </source>
</evidence>
<protein>
    <submittedName>
        <fullName evidence="2">NAD-dependent epimerase/dehydratase family protein</fullName>
    </submittedName>
</protein>
<dbReference type="PANTHER" id="PTHR43162">
    <property type="match status" value="1"/>
</dbReference>
<sequence>MRVLITGATGHVGRHLVIQLHEAGHHVRALSRNPATANLPTGVEVVAGDLNDAATLAPAFDGVDGIHLITFGGDDGEELGNGPEIVALAERHGITRATVLSSWSPTGIEAALQASSIAWTFVQPAEFMCNALELTGEIRATRSVSMLATYPSAVVHEADIAAVAATALTQNGHAGRSYPLTGPEALTPAERVRILAEATGEDIAFVQLRSKEAERERMRGYGYDEEYVEFGIQLATNPPAAANVVLPTVEEVTGRPARTFAQWAQEHAAKFRTAG</sequence>
<feature type="domain" description="NAD(P)-binding" evidence="1">
    <location>
        <begin position="7"/>
        <end position="102"/>
    </location>
</feature>
<dbReference type="PANTHER" id="PTHR43162:SF1">
    <property type="entry name" value="PRESTALK A DIFFERENTIATION PROTEIN A"/>
    <property type="match status" value="1"/>
</dbReference>
<dbReference type="Gene3D" id="3.40.50.720">
    <property type="entry name" value="NAD(P)-binding Rossmann-like Domain"/>
    <property type="match status" value="1"/>
</dbReference>
<comment type="caution">
    <text evidence="2">The sequence shown here is derived from an EMBL/GenBank/DDBJ whole genome shotgun (WGS) entry which is preliminary data.</text>
</comment>
<name>A0A3P1WU11_9ACTN</name>
<dbReference type="OrthoDB" id="116343at2"/>
<dbReference type="AlphaFoldDB" id="A0A3P1WU11"/>
<organism evidence="2 3">
    <name type="scientific">Arachnia propionica</name>
    <dbReference type="NCBI Taxonomy" id="1750"/>
    <lineage>
        <taxon>Bacteria</taxon>
        <taxon>Bacillati</taxon>
        <taxon>Actinomycetota</taxon>
        <taxon>Actinomycetes</taxon>
        <taxon>Propionibacteriales</taxon>
        <taxon>Propionibacteriaceae</taxon>
        <taxon>Arachnia</taxon>
    </lineage>
</organism>
<proteinExistence type="predicted"/>
<dbReference type="SUPFAM" id="SSF51735">
    <property type="entry name" value="NAD(P)-binding Rossmann-fold domains"/>
    <property type="match status" value="1"/>
</dbReference>
<dbReference type="InterPro" id="IPR051604">
    <property type="entry name" value="Ergot_Alk_Oxidoreductase"/>
</dbReference>
<reference evidence="2 3" key="1">
    <citation type="submission" date="2018-11" db="EMBL/GenBank/DDBJ databases">
        <title>Genomes From Bacteria Associated with the Canine Oral Cavity: a Test Case for Automated Genome-Based Taxonomic Assignment.</title>
        <authorList>
            <person name="Coil D.A."/>
            <person name="Jospin G."/>
            <person name="Darling A.E."/>
            <person name="Wallis C."/>
            <person name="Davis I.J."/>
            <person name="Harris S."/>
            <person name="Eisen J.A."/>
            <person name="Holcombe L.J."/>
            <person name="O'Flynn C."/>
        </authorList>
    </citation>
    <scope>NUCLEOTIDE SEQUENCE [LARGE SCALE GENOMIC DNA]</scope>
    <source>
        <strain evidence="2 3">OH2822_COT-296</strain>
    </source>
</reference>
<gene>
    <name evidence="2" type="ORF">EII35_10855</name>
</gene>
<dbReference type="RefSeq" id="WP_125228492.1">
    <property type="nucleotide sequence ID" value="NZ_RQYT01000028.1"/>
</dbReference>